<sequence>MSQQQQDQQTLIDSIKTLAQKTDKLCICISLLKVGDTSLKAADVVAETKNLVGSLQARAYLLQSCYPARKADSTKDLWASKKQRAFEKLNASYERLVIYYKKLNTQRDCQHLDIVDPPAESEEDEAVELEAILPQPSQSKTIKAKRARSLSPSALPTFTNVFNPSKKPRSTKEACPQAAILAQPPKTFAHRDLYTRVAHCLDGELNKAFSCGKDYGSNVDKEAAAIEKHRLQTEKETRRKRALAAGPKITLPFHKRNSSSISTTSTRPPKPPSKPLFTTQEEAAQILEQLENRRSLTNTTNNRRASMSSFISYQVAPATQARHFTTPSNRLHSTAPVHVKAVKIRERLESRSPARSQRRASTSASASGSTSASHPPQTLVAQDIETSNVPDQTLLPTNLDIETDRVMREHGFHWVQEHTIKGHWRRARQC</sequence>
<accession>A0A3D8RVX1</accession>
<evidence type="ECO:0000256" key="1">
    <source>
        <dbReference type="SAM" id="MobiDB-lite"/>
    </source>
</evidence>
<dbReference type="AlphaFoldDB" id="A0A3D8RVX1"/>
<feature type="compositionally biased region" description="Low complexity" evidence="1">
    <location>
        <begin position="258"/>
        <end position="267"/>
    </location>
</feature>
<evidence type="ECO:0000313" key="2">
    <source>
        <dbReference type="EMBL" id="RDW77951.1"/>
    </source>
</evidence>
<dbReference type="OrthoDB" id="10364279at2759"/>
<organism evidence="2 3">
    <name type="scientific">Coleophoma crateriformis</name>
    <dbReference type="NCBI Taxonomy" id="565419"/>
    <lineage>
        <taxon>Eukaryota</taxon>
        <taxon>Fungi</taxon>
        <taxon>Dikarya</taxon>
        <taxon>Ascomycota</taxon>
        <taxon>Pezizomycotina</taxon>
        <taxon>Leotiomycetes</taxon>
        <taxon>Helotiales</taxon>
        <taxon>Dermateaceae</taxon>
        <taxon>Coleophoma</taxon>
    </lineage>
</organism>
<dbReference type="Proteomes" id="UP000256328">
    <property type="component" value="Unassembled WGS sequence"/>
</dbReference>
<dbReference type="EMBL" id="PDLN01000008">
    <property type="protein sequence ID" value="RDW77951.1"/>
    <property type="molecule type" value="Genomic_DNA"/>
</dbReference>
<feature type="region of interest" description="Disordered" evidence="1">
    <location>
        <begin position="346"/>
        <end position="376"/>
    </location>
</feature>
<proteinExistence type="predicted"/>
<comment type="caution">
    <text evidence="2">The sequence shown here is derived from an EMBL/GenBank/DDBJ whole genome shotgun (WGS) entry which is preliminary data.</text>
</comment>
<evidence type="ECO:0000313" key="3">
    <source>
        <dbReference type="Proteomes" id="UP000256328"/>
    </source>
</evidence>
<keyword evidence="3" id="KW-1185">Reference proteome</keyword>
<gene>
    <name evidence="2" type="ORF">BP5796_05803</name>
</gene>
<protein>
    <submittedName>
        <fullName evidence="2">Uncharacterized protein</fullName>
    </submittedName>
</protein>
<feature type="compositionally biased region" description="Low complexity" evidence="1">
    <location>
        <begin position="353"/>
        <end position="373"/>
    </location>
</feature>
<name>A0A3D8RVX1_9HELO</name>
<feature type="region of interest" description="Disordered" evidence="1">
    <location>
        <begin position="252"/>
        <end position="274"/>
    </location>
</feature>
<reference evidence="2 3" key="1">
    <citation type="journal article" date="2018" name="IMA Fungus">
        <title>IMA Genome-F 9: Draft genome sequence of Annulohypoxylon stygium, Aspergillus mulundensis, Berkeleyomyces basicola (syn. Thielaviopsis basicola), Ceratocystis smalleyi, two Cercospora beticola strains, Coleophoma cylindrospora, Fusarium fracticaudum, Phialophora cf. hyalina, and Morchella septimelata.</title>
        <authorList>
            <person name="Wingfield B.D."/>
            <person name="Bills G.F."/>
            <person name="Dong Y."/>
            <person name="Huang W."/>
            <person name="Nel W.J."/>
            <person name="Swalarsk-Parry B.S."/>
            <person name="Vaghefi N."/>
            <person name="Wilken P.M."/>
            <person name="An Z."/>
            <person name="de Beer Z.W."/>
            <person name="De Vos L."/>
            <person name="Chen L."/>
            <person name="Duong T.A."/>
            <person name="Gao Y."/>
            <person name="Hammerbacher A."/>
            <person name="Kikkert J.R."/>
            <person name="Li Y."/>
            <person name="Li H."/>
            <person name="Li K."/>
            <person name="Li Q."/>
            <person name="Liu X."/>
            <person name="Ma X."/>
            <person name="Naidoo K."/>
            <person name="Pethybridge S.J."/>
            <person name="Sun J."/>
            <person name="Steenkamp E.T."/>
            <person name="van der Nest M.A."/>
            <person name="van Wyk S."/>
            <person name="Wingfield M.J."/>
            <person name="Xiong C."/>
            <person name="Yue Q."/>
            <person name="Zhang X."/>
        </authorList>
    </citation>
    <scope>NUCLEOTIDE SEQUENCE [LARGE SCALE GENOMIC DNA]</scope>
    <source>
        <strain evidence="2 3">BP5796</strain>
    </source>
</reference>